<protein>
    <submittedName>
        <fullName evidence="2">Uncharacterized protein</fullName>
    </submittedName>
</protein>
<organism evidence="2 3">
    <name type="scientific">Candidatus Methylacidiphilum fumarolicum</name>
    <dbReference type="NCBI Taxonomy" id="591154"/>
    <lineage>
        <taxon>Bacteria</taxon>
        <taxon>Pseudomonadati</taxon>
        <taxon>Verrucomicrobiota</taxon>
        <taxon>Methylacidiphilae</taxon>
        <taxon>Methylacidiphilales</taxon>
        <taxon>Methylacidiphilaceae</taxon>
        <taxon>Methylacidiphilum (ex Ratnadevi et al. 2023)</taxon>
    </lineage>
</organism>
<dbReference type="Proteomes" id="UP001161497">
    <property type="component" value="Chromosome"/>
</dbReference>
<evidence type="ECO:0000313" key="3">
    <source>
        <dbReference type="Proteomes" id="UP001161497"/>
    </source>
</evidence>
<feature type="region of interest" description="Disordered" evidence="1">
    <location>
        <begin position="22"/>
        <end position="71"/>
    </location>
</feature>
<dbReference type="EMBL" id="OX458932">
    <property type="protein sequence ID" value="CAI9085714.1"/>
    <property type="molecule type" value="Genomic_DNA"/>
</dbReference>
<name>A0ABM9IDF1_9BACT</name>
<keyword evidence="3" id="KW-1185">Reference proteome</keyword>
<evidence type="ECO:0000313" key="2">
    <source>
        <dbReference type="EMBL" id="CAI9085714.1"/>
    </source>
</evidence>
<feature type="compositionally biased region" description="Polar residues" evidence="1">
    <location>
        <begin position="50"/>
        <end position="59"/>
    </location>
</feature>
<sequence length="71" mass="8081">MFTDDRGKKYGKGFGKLLAKLSKQHTEKGRNKTNSRQLARTQKIAKKPETSVSITQGRKSNGDGYIRRKQK</sequence>
<accession>A0ABM9IDF1</accession>
<proteinExistence type="predicted"/>
<gene>
    <name evidence="2" type="ORF">MFUM_1365</name>
</gene>
<evidence type="ECO:0000256" key="1">
    <source>
        <dbReference type="SAM" id="MobiDB-lite"/>
    </source>
</evidence>
<reference evidence="2" key="1">
    <citation type="submission" date="2023-03" db="EMBL/GenBank/DDBJ databases">
        <authorList>
            <person name="Cremers G."/>
            <person name="Picone N."/>
        </authorList>
    </citation>
    <scope>NUCLEOTIDE SEQUENCE</scope>
    <source>
        <strain evidence="2">Sample_alias</strain>
    </source>
</reference>